<name>A0A1I2DES9_9BACT</name>
<accession>A0A1I2DES9</accession>
<dbReference type="PANTHER" id="PTHR30420:SF1">
    <property type="entry name" value="ARGININE N-SUCCINYLTRANSFERASE"/>
    <property type="match status" value="1"/>
</dbReference>
<gene>
    <name evidence="5" type="ORF">SAMN02745121_05563</name>
</gene>
<dbReference type="EMBL" id="FOMX01000019">
    <property type="protein sequence ID" value="SFE79014.1"/>
    <property type="molecule type" value="Genomic_DNA"/>
</dbReference>
<dbReference type="SUPFAM" id="SSF55729">
    <property type="entry name" value="Acyl-CoA N-acyltransferases (Nat)"/>
    <property type="match status" value="1"/>
</dbReference>
<evidence type="ECO:0000256" key="3">
    <source>
        <dbReference type="ARBA" id="ARBA00023315"/>
    </source>
</evidence>
<organism evidence="5 6">
    <name type="scientific">Nannocystis exedens</name>
    <dbReference type="NCBI Taxonomy" id="54"/>
    <lineage>
        <taxon>Bacteria</taxon>
        <taxon>Pseudomonadati</taxon>
        <taxon>Myxococcota</taxon>
        <taxon>Polyangia</taxon>
        <taxon>Nannocystales</taxon>
        <taxon>Nannocystaceae</taxon>
        <taxon>Nannocystis</taxon>
    </lineage>
</organism>
<keyword evidence="2 5" id="KW-0808">Transferase</keyword>
<dbReference type="Proteomes" id="UP000199400">
    <property type="component" value="Unassembled WGS sequence"/>
</dbReference>
<proteinExistence type="predicted"/>
<evidence type="ECO:0000256" key="4">
    <source>
        <dbReference type="SAM" id="MobiDB-lite"/>
    </source>
</evidence>
<sequence length="394" mass="43851">MFLFREAAMSDEDAIFELARHLNSLNLPPERPYIHELLQRSLASFRGSPDFDPTRRFLFVLEGDDGQVVGTSMIHAQHGDTDEPHVFFRVIQEERYADLRVTPNSEVHDVHMTHTMLYLGQTYDGPTELGGLVLRPELRHHPDKLGRLLSLARFVFISSHRGWFRDRLLAELLPPLVQGPGGTTRSPLWDALGHKFTGLTYHEADRLSRFNKEFIWRLFPTMPIHACLLPEGVQDIIGQVGPNTVGAKRLLESIGFQYSGRVDPFDGGPHYEADTDQVTIVRDTQGYAPVVGEPDPSAQPGIVAVTQDRAPHFRAVWTPAQAVFAADTPPGAPPTQVLVRREALQQLGVLAPGQDTPSPEARVLVALRPQRRYSDRVASVPPGARSPTGSLRLS</sequence>
<dbReference type="STRING" id="54.SAMN02745121_05563"/>
<dbReference type="RefSeq" id="WP_096328670.1">
    <property type="nucleotide sequence ID" value="NZ_FOMX01000019.1"/>
</dbReference>
<protein>
    <submittedName>
        <fullName evidence="5">Arginine N-succinyltransferase</fullName>
    </submittedName>
</protein>
<evidence type="ECO:0000313" key="6">
    <source>
        <dbReference type="Proteomes" id="UP000199400"/>
    </source>
</evidence>
<dbReference type="InterPro" id="IPR016181">
    <property type="entry name" value="Acyl_CoA_acyltransferase"/>
</dbReference>
<evidence type="ECO:0000313" key="5">
    <source>
        <dbReference type="EMBL" id="SFE79014.1"/>
    </source>
</evidence>
<dbReference type="GO" id="GO:0006527">
    <property type="term" value="P:L-arginine catabolic process"/>
    <property type="evidence" value="ECO:0007669"/>
    <property type="project" value="InterPro"/>
</dbReference>
<evidence type="ECO:0000256" key="2">
    <source>
        <dbReference type="ARBA" id="ARBA00022679"/>
    </source>
</evidence>
<evidence type="ECO:0000256" key="1">
    <source>
        <dbReference type="ARBA" id="ARBA00022503"/>
    </source>
</evidence>
<keyword evidence="3" id="KW-0012">Acyltransferase</keyword>
<dbReference type="Pfam" id="PF04958">
    <property type="entry name" value="AstA"/>
    <property type="match status" value="1"/>
</dbReference>
<dbReference type="PANTHER" id="PTHR30420">
    <property type="entry name" value="N-SUCCINYLARGININE DIHYDROLASE"/>
    <property type="match status" value="1"/>
</dbReference>
<reference evidence="6" key="1">
    <citation type="submission" date="2016-10" db="EMBL/GenBank/DDBJ databases">
        <authorList>
            <person name="Varghese N."/>
            <person name="Submissions S."/>
        </authorList>
    </citation>
    <scope>NUCLEOTIDE SEQUENCE [LARGE SCALE GENOMIC DNA]</scope>
    <source>
        <strain evidence="6">ATCC 25963</strain>
    </source>
</reference>
<dbReference type="AlphaFoldDB" id="A0A1I2DES9"/>
<dbReference type="InterPro" id="IPR007041">
    <property type="entry name" value="Arg_succinylTrfase_AstA/AruG"/>
</dbReference>
<dbReference type="GO" id="GO:0008791">
    <property type="term" value="F:arginine N-succinyltransferase activity"/>
    <property type="evidence" value="ECO:0007669"/>
    <property type="project" value="InterPro"/>
</dbReference>
<keyword evidence="6" id="KW-1185">Reference proteome</keyword>
<keyword evidence="1" id="KW-0056">Arginine metabolism</keyword>
<feature type="region of interest" description="Disordered" evidence="4">
    <location>
        <begin position="372"/>
        <end position="394"/>
    </location>
</feature>
<dbReference type="OrthoDB" id="21121at2"/>